<dbReference type="GO" id="GO:0005634">
    <property type="term" value="C:nucleus"/>
    <property type="evidence" value="ECO:0007669"/>
    <property type="project" value="UniProtKB-SubCell"/>
</dbReference>
<keyword evidence="5" id="KW-0539">Nucleus</keyword>
<feature type="region of interest" description="Disordered" evidence="6">
    <location>
        <begin position="41"/>
        <end position="60"/>
    </location>
</feature>
<keyword evidence="2" id="KW-0805">Transcription regulation</keyword>
<dbReference type="InterPro" id="IPR044808">
    <property type="entry name" value="ERF_plant"/>
</dbReference>
<dbReference type="CDD" id="cd00018">
    <property type="entry name" value="AP2"/>
    <property type="match status" value="1"/>
</dbReference>
<dbReference type="InterPro" id="IPR016177">
    <property type="entry name" value="DNA-bd_dom_sf"/>
</dbReference>
<dbReference type="PANTHER" id="PTHR31190:SF403">
    <property type="entry name" value="ETHYLENE-RESPONSIVE TRANSCRIPTION FACTOR ERF105"/>
    <property type="match status" value="1"/>
</dbReference>
<evidence type="ECO:0000256" key="5">
    <source>
        <dbReference type="ARBA" id="ARBA00023242"/>
    </source>
</evidence>
<protein>
    <submittedName>
        <fullName evidence="8">Ethylene-responsive transcription factor 5</fullName>
    </submittedName>
</protein>
<dbReference type="InterPro" id="IPR001471">
    <property type="entry name" value="AP2/ERF_dom"/>
</dbReference>
<accession>A0A1D1ZIS1</accession>
<dbReference type="EMBL" id="GDJX01001092">
    <property type="protein sequence ID" value="JAT66844.1"/>
    <property type="molecule type" value="Transcribed_RNA"/>
</dbReference>
<keyword evidence="3" id="KW-0238">DNA-binding</keyword>
<dbReference type="PRINTS" id="PR00367">
    <property type="entry name" value="ETHRSPELEMNT"/>
</dbReference>
<dbReference type="GO" id="GO:0003700">
    <property type="term" value="F:DNA-binding transcription factor activity"/>
    <property type="evidence" value="ECO:0007669"/>
    <property type="project" value="InterPro"/>
</dbReference>
<dbReference type="Pfam" id="PF00847">
    <property type="entry name" value="AP2"/>
    <property type="match status" value="1"/>
</dbReference>
<evidence type="ECO:0000256" key="1">
    <source>
        <dbReference type="ARBA" id="ARBA00004123"/>
    </source>
</evidence>
<comment type="subcellular location">
    <subcellularLocation>
        <location evidence="1">Nucleus</location>
    </subcellularLocation>
</comment>
<reference evidence="8" key="1">
    <citation type="submission" date="2015-07" db="EMBL/GenBank/DDBJ databases">
        <title>Transcriptome Assembly of Anthurium amnicola.</title>
        <authorList>
            <person name="Suzuki J."/>
        </authorList>
    </citation>
    <scope>NUCLEOTIDE SEQUENCE</scope>
</reference>
<evidence type="ECO:0000313" key="8">
    <source>
        <dbReference type="EMBL" id="JAT66844.1"/>
    </source>
</evidence>
<dbReference type="PANTHER" id="PTHR31190">
    <property type="entry name" value="DNA-BINDING DOMAIN"/>
    <property type="match status" value="1"/>
</dbReference>
<dbReference type="GO" id="GO:0003677">
    <property type="term" value="F:DNA binding"/>
    <property type="evidence" value="ECO:0007669"/>
    <property type="project" value="UniProtKB-KW"/>
</dbReference>
<organism evidence="8">
    <name type="scientific">Anthurium amnicola</name>
    <dbReference type="NCBI Taxonomy" id="1678845"/>
    <lineage>
        <taxon>Eukaryota</taxon>
        <taxon>Viridiplantae</taxon>
        <taxon>Streptophyta</taxon>
        <taxon>Embryophyta</taxon>
        <taxon>Tracheophyta</taxon>
        <taxon>Spermatophyta</taxon>
        <taxon>Magnoliopsida</taxon>
        <taxon>Liliopsida</taxon>
        <taxon>Araceae</taxon>
        <taxon>Pothoideae</taxon>
        <taxon>Potheae</taxon>
        <taxon>Anthurium</taxon>
    </lineage>
</organism>
<feature type="domain" description="AP2/ERF" evidence="7">
    <location>
        <begin position="146"/>
        <end position="204"/>
    </location>
</feature>
<evidence type="ECO:0000256" key="2">
    <source>
        <dbReference type="ARBA" id="ARBA00023015"/>
    </source>
</evidence>
<keyword evidence="4" id="KW-0804">Transcription</keyword>
<dbReference type="Gene3D" id="3.30.730.10">
    <property type="entry name" value="AP2/ERF domain"/>
    <property type="match status" value="1"/>
</dbReference>
<dbReference type="PROSITE" id="PS51032">
    <property type="entry name" value="AP2_ERF"/>
    <property type="match status" value="1"/>
</dbReference>
<dbReference type="InterPro" id="IPR036955">
    <property type="entry name" value="AP2/ERF_dom_sf"/>
</dbReference>
<dbReference type="GO" id="GO:0009873">
    <property type="term" value="P:ethylene-activated signaling pathway"/>
    <property type="evidence" value="ECO:0007669"/>
    <property type="project" value="InterPro"/>
</dbReference>
<evidence type="ECO:0000256" key="6">
    <source>
        <dbReference type="SAM" id="MobiDB-lite"/>
    </source>
</evidence>
<evidence type="ECO:0000256" key="3">
    <source>
        <dbReference type="ARBA" id="ARBA00023125"/>
    </source>
</evidence>
<dbReference type="SUPFAM" id="SSF54171">
    <property type="entry name" value="DNA-binding domain"/>
    <property type="match status" value="1"/>
</dbReference>
<proteinExistence type="predicted"/>
<evidence type="ECO:0000256" key="4">
    <source>
        <dbReference type="ARBA" id="ARBA00023163"/>
    </source>
</evidence>
<evidence type="ECO:0000259" key="7">
    <source>
        <dbReference type="PROSITE" id="PS51032"/>
    </source>
</evidence>
<sequence>MASGAMAGQEEVSYTLDFIEQHLFGDPFFSLDSPSTCFHPDLSLAPPSPPPPSDSSCASSSLSIMQADDISVFDFLHEEPTTAHFLQFPRQESPAWSSSSASPERPLSLAIPRPAAVPKVEWTSPAEEPRAAVTSDVVAEAGDGRGYRGVRRRPWGKYAAEIRDPKRSGSRVWLGTYDTPLEAARAYDRAAFQMRGSKAILNFPNEVGSVVAQAVGRGSDRVLPAEVKPIMKRERSADDYEVEILKPAAKREKREEEAVVVMARTDGSHGAAAEAVTGNPPLTPSSWRSVWGWGEPDGVFHLPTLSPLSSPHPPLGFPQLAGV</sequence>
<gene>
    <name evidence="8" type="primary">ERF5_6</name>
    <name evidence="8" type="ORF">g.122088</name>
</gene>
<dbReference type="AlphaFoldDB" id="A0A1D1ZIS1"/>
<dbReference type="FunFam" id="3.30.730.10:FF:000001">
    <property type="entry name" value="Ethylene-responsive transcription factor 2"/>
    <property type="match status" value="1"/>
</dbReference>
<name>A0A1D1ZIS1_9ARAE</name>
<dbReference type="SMART" id="SM00380">
    <property type="entry name" value="AP2"/>
    <property type="match status" value="1"/>
</dbReference>